<dbReference type="SUPFAM" id="SSF52283">
    <property type="entry name" value="Formate/glycerate dehydrogenase catalytic domain-like"/>
    <property type="match status" value="1"/>
</dbReference>
<evidence type="ECO:0000313" key="10">
    <source>
        <dbReference type="EMBL" id="MBK9982900.1"/>
    </source>
</evidence>
<dbReference type="PANTHER" id="PTHR10160">
    <property type="entry name" value="NAD(P) TRANSHYDROGENASE"/>
    <property type="match status" value="1"/>
</dbReference>
<dbReference type="Pfam" id="PF01262">
    <property type="entry name" value="AlaDh_PNT_C"/>
    <property type="match status" value="1"/>
</dbReference>
<dbReference type="GO" id="GO:0008750">
    <property type="term" value="F:proton-translocating NAD(P)+ transhydrogenase activity"/>
    <property type="evidence" value="ECO:0007669"/>
    <property type="project" value="UniProtKB-EC"/>
</dbReference>
<keyword evidence="4" id="KW-0521">NADP</keyword>
<dbReference type="EMBL" id="JADKGY010000008">
    <property type="protein sequence ID" value="MBK9982900.1"/>
    <property type="molecule type" value="Genomic_DNA"/>
</dbReference>
<evidence type="ECO:0000259" key="9">
    <source>
        <dbReference type="SMART" id="SM01003"/>
    </source>
</evidence>
<dbReference type="SUPFAM" id="SSF51735">
    <property type="entry name" value="NAD(P)-binding Rossmann-fold domains"/>
    <property type="match status" value="1"/>
</dbReference>
<feature type="domain" description="Alanine dehydrogenase/pyridine nucleotide transhydrogenase NAD(H)-binding" evidence="8">
    <location>
        <begin position="144"/>
        <end position="308"/>
    </location>
</feature>
<keyword evidence="3" id="KW-0547">Nucleotide-binding</keyword>
<dbReference type="PANTHER" id="PTHR10160:SF19">
    <property type="entry name" value="PROTON-TRANSLOCATING NAD(P)(+) TRANSHYDROGENASE"/>
    <property type="match status" value="1"/>
</dbReference>
<evidence type="ECO:0000256" key="6">
    <source>
        <dbReference type="ARBA" id="ARBA00023027"/>
    </source>
</evidence>
<sequence length="357" mass="38053">MTIGVLKESADKRVAITPDNIKRSKLKDVSWWIESGAGNDAGFEDKHYAGLATIKDKGAILAGADILVTIFSPADEDLAGIKEGTLLISQFRSYQDPGIIEKLSKYPIRVISMDMIPRTTLAQSMDVLSSMASIAGYRAVLMAAQKLPRYFPMMITSAGSIRPAKALIIGAGVAGLQAIATARKLGAVVEAFDVRQAAKEEVQSLGAKFVEVPGAADDKGAGGYAVQQTEEFLTRQRAEVQARAAKSDVIICTAQVRGRKAPVLIEADTIPLMRHGSVIIDLAASTGGNCALTQNDKTIVISGITIIGNSSLETEMPEDASQMYGNNVLNLLNHIIKEGVLNLKLDDEIVKGSLIKT</sequence>
<comment type="catalytic activity">
    <reaction evidence="7">
        <text>NAD(+) + NADPH + H(+)(in) = NADH + NADP(+) + H(+)(out)</text>
        <dbReference type="Rhea" id="RHEA:47992"/>
        <dbReference type="ChEBI" id="CHEBI:15378"/>
        <dbReference type="ChEBI" id="CHEBI:57540"/>
        <dbReference type="ChEBI" id="CHEBI:57783"/>
        <dbReference type="ChEBI" id="CHEBI:57945"/>
        <dbReference type="ChEBI" id="CHEBI:58349"/>
        <dbReference type="EC" id="7.1.1.1"/>
    </reaction>
</comment>
<feature type="domain" description="Alanine dehydrogenase/pyridine nucleotide transhydrogenase N-terminal" evidence="9">
    <location>
        <begin position="4"/>
        <end position="135"/>
    </location>
</feature>
<dbReference type="GO" id="GO:0050661">
    <property type="term" value="F:NADP binding"/>
    <property type="evidence" value="ECO:0007669"/>
    <property type="project" value="TreeGrafter"/>
</dbReference>
<dbReference type="Proteomes" id="UP000808337">
    <property type="component" value="Unassembled WGS sequence"/>
</dbReference>
<dbReference type="GO" id="GO:0006740">
    <property type="term" value="P:NADPH regeneration"/>
    <property type="evidence" value="ECO:0007669"/>
    <property type="project" value="TreeGrafter"/>
</dbReference>
<evidence type="ECO:0000259" key="8">
    <source>
        <dbReference type="SMART" id="SM01002"/>
    </source>
</evidence>
<reference evidence="10 11" key="1">
    <citation type="submission" date="2020-10" db="EMBL/GenBank/DDBJ databases">
        <title>Connecting structure to function with the recovery of over 1000 high-quality activated sludge metagenome-assembled genomes encoding full-length rRNA genes using long-read sequencing.</title>
        <authorList>
            <person name="Singleton C.M."/>
            <person name="Petriglieri F."/>
            <person name="Kristensen J.M."/>
            <person name="Kirkegaard R.H."/>
            <person name="Michaelsen T.Y."/>
            <person name="Andersen M.H."/>
            <person name="Karst S.M."/>
            <person name="Dueholm M.S."/>
            <person name="Nielsen P.H."/>
            <person name="Albertsen M."/>
        </authorList>
    </citation>
    <scope>NUCLEOTIDE SEQUENCE [LARGE SCALE GENOMIC DNA]</scope>
    <source>
        <strain evidence="10">Ribe_18-Q3-R11-54_MAXAC.273</strain>
    </source>
</reference>
<evidence type="ECO:0000256" key="2">
    <source>
        <dbReference type="ARBA" id="ARBA00012943"/>
    </source>
</evidence>
<keyword evidence="6" id="KW-0520">NAD</keyword>
<dbReference type="SMART" id="SM01003">
    <property type="entry name" value="AlaDh_PNT_N"/>
    <property type="match status" value="1"/>
</dbReference>
<dbReference type="InterPro" id="IPR007698">
    <property type="entry name" value="AlaDH/PNT_NAD(H)-bd"/>
</dbReference>
<evidence type="ECO:0000256" key="5">
    <source>
        <dbReference type="ARBA" id="ARBA00022967"/>
    </source>
</evidence>
<dbReference type="InterPro" id="IPR036291">
    <property type="entry name" value="NAD(P)-bd_dom_sf"/>
</dbReference>
<protein>
    <recommendedName>
        <fullName evidence="2">proton-translocating NAD(P)(+) transhydrogenase</fullName>
        <ecNumber evidence="2">7.1.1.1</ecNumber>
    </recommendedName>
</protein>
<dbReference type="SMART" id="SM01002">
    <property type="entry name" value="AlaDh_PNT_C"/>
    <property type="match status" value="1"/>
</dbReference>
<gene>
    <name evidence="10" type="ORF">IPP15_10855</name>
</gene>
<evidence type="ECO:0000256" key="7">
    <source>
        <dbReference type="ARBA" id="ARBA00048202"/>
    </source>
</evidence>
<accession>A0A9D7XP68</accession>
<keyword evidence="5" id="KW-1278">Translocase</keyword>
<evidence type="ECO:0000256" key="3">
    <source>
        <dbReference type="ARBA" id="ARBA00022741"/>
    </source>
</evidence>
<dbReference type="GO" id="GO:0005886">
    <property type="term" value="C:plasma membrane"/>
    <property type="evidence" value="ECO:0007669"/>
    <property type="project" value="TreeGrafter"/>
</dbReference>
<dbReference type="Pfam" id="PF05222">
    <property type="entry name" value="AlaDh_PNT_N"/>
    <property type="match status" value="1"/>
</dbReference>
<dbReference type="Gene3D" id="3.40.50.720">
    <property type="entry name" value="NAD(P)-binding Rossmann-like Domain"/>
    <property type="match status" value="2"/>
</dbReference>
<dbReference type="InterPro" id="IPR007886">
    <property type="entry name" value="AlaDH/PNT_N"/>
</dbReference>
<evidence type="ECO:0000313" key="11">
    <source>
        <dbReference type="Proteomes" id="UP000808337"/>
    </source>
</evidence>
<comment type="caution">
    <text evidence="10">The sequence shown here is derived from an EMBL/GenBank/DDBJ whole genome shotgun (WGS) entry which is preliminary data.</text>
</comment>
<dbReference type="EC" id="7.1.1.1" evidence="2"/>
<organism evidence="10 11">
    <name type="scientific">Candidatus Opimibacter skivensis</name>
    <dbReference type="NCBI Taxonomy" id="2982028"/>
    <lineage>
        <taxon>Bacteria</taxon>
        <taxon>Pseudomonadati</taxon>
        <taxon>Bacteroidota</taxon>
        <taxon>Saprospiria</taxon>
        <taxon>Saprospirales</taxon>
        <taxon>Saprospiraceae</taxon>
        <taxon>Candidatus Opimibacter</taxon>
    </lineage>
</organism>
<dbReference type="AlphaFoldDB" id="A0A9D7XP68"/>
<comment type="function">
    <text evidence="1">The transhydrogenation between NADH and NADP is coupled to respiration and ATP hydrolysis and functions as a proton pump across the membrane.</text>
</comment>
<evidence type="ECO:0000256" key="1">
    <source>
        <dbReference type="ARBA" id="ARBA00003943"/>
    </source>
</evidence>
<dbReference type="CDD" id="cd05304">
    <property type="entry name" value="Rubrum_tdh"/>
    <property type="match status" value="1"/>
</dbReference>
<evidence type="ECO:0000256" key="4">
    <source>
        <dbReference type="ARBA" id="ARBA00022857"/>
    </source>
</evidence>
<name>A0A9D7XP68_9BACT</name>
<proteinExistence type="predicted"/>